<keyword evidence="3" id="KW-1185">Reference proteome</keyword>
<dbReference type="EMBL" id="ML119697">
    <property type="protein sequence ID" value="RPA79565.1"/>
    <property type="molecule type" value="Genomic_DNA"/>
</dbReference>
<accession>A0A3N4I0D9</accession>
<evidence type="ECO:0000256" key="1">
    <source>
        <dbReference type="SAM" id="MobiDB-lite"/>
    </source>
</evidence>
<dbReference type="Proteomes" id="UP000275078">
    <property type="component" value="Unassembled WGS sequence"/>
</dbReference>
<feature type="region of interest" description="Disordered" evidence="1">
    <location>
        <begin position="263"/>
        <end position="296"/>
    </location>
</feature>
<sequence length="371" mass="40610">MSLLPPLRRTLLNRCPACLRTSTLRPFTTTAPTLTGKPNAKFVPPKTSFSPDGLKKARKQWRQGPAPPLKKPEPFRRLSLPPAPSSSPDPRVHEFIKFLAANLGYSENPKQKALVVVGGELSADHPQIVQVAVKAACLYGVQTVVVGKDGVMSARKANLIKKDRSGQGCILIAKEISGKKKGKKMKTKLDEDGKPVPKVEVNMCYAHFDTPEELETKRPDYLKAVEAEMTDIEAAVHAMPDADLSRVGKRTYFEMTLDVVDGSPEAKVRPPRPVNPGGPRSWLGRGSKKGLKDKHGVAERVVRRLPTEVGWTGEQLQNVGELSLKEQLVKKSLGIGELSLKEQLAKKRAEFLSARASGQEGQNADEGNVRK</sequence>
<name>A0A3N4I0D9_ASCIM</name>
<dbReference type="AlphaFoldDB" id="A0A3N4I0D9"/>
<organism evidence="2 3">
    <name type="scientific">Ascobolus immersus RN42</name>
    <dbReference type="NCBI Taxonomy" id="1160509"/>
    <lineage>
        <taxon>Eukaryota</taxon>
        <taxon>Fungi</taxon>
        <taxon>Dikarya</taxon>
        <taxon>Ascomycota</taxon>
        <taxon>Pezizomycotina</taxon>
        <taxon>Pezizomycetes</taxon>
        <taxon>Pezizales</taxon>
        <taxon>Ascobolaceae</taxon>
        <taxon>Ascobolus</taxon>
    </lineage>
</organism>
<proteinExistence type="predicted"/>
<evidence type="ECO:0000313" key="2">
    <source>
        <dbReference type="EMBL" id="RPA79565.1"/>
    </source>
</evidence>
<gene>
    <name evidence="2" type="ORF">BJ508DRAFT_377568</name>
</gene>
<protein>
    <submittedName>
        <fullName evidence="2">Uncharacterized protein</fullName>
    </submittedName>
</protein>
<reference evidence="2 3" key="1">
    <citation type="journal article" date="2018" name="Nat. Ecol. Evol.">
        <title>Pezizomycetes genomes reveal the molecular basis of ectomycorrhizal truffle lifestyle.</title>
        <authorList>
            <person name="Murat C."/>
            <person name="Payen T."/>
            <person name="Noel B."/>
            <person name="Kuo A."/>
            <person name="Morin E."/>
            <person name="Chen J."/>
            <person name="Kohler A."/>
            <person name="Krizsan K."/>
            <person name="Balestrini R."/>
            <person name="Da Silva C."/>
            <person name="Montanini B."/>
            <person name="Hainaut M."/>
            <person name="Levati E."/>
            <person name="Barry K.W."/>
            <person name="Belfiori B."/>
            <person name="Cichocki N."/>
            <person name="Clum A."/>
            <person name="Dockter R.B."/>
            <person name="Fauchery L."/>
            <person name="Guy J."/>
            <person name="Iotti M."/>
            <person name="Le Tacon F."/>
            <person name="Lindquist E.A."/>
            <person name="Lipzen A."/>
            <person name="Malagnac F."/>
            <person name="Mello A."/>
            <person name="Molinier V."/>
            <person name="Miyauchi S."/>
            <person name="Poulain J."/>
            <person name="Riccioni C."/>
            <person name="Rubini A."/>
            <person name="Sitrit Y."/>
            <person name="Splivallo R."/>
            <person name="Traeger S."/>
            <person name="Wang M."/>
            <person name="Zifcakova L."/>
            <person name="Wipf D."/>
            <person name="Zambonelli A."/>
            <person name="Paolocci F."/>
            <person name="Nowrousian M."/>
            <person name="Ottonello S."/>
            <person name="Baldrian P."/>
            <person name="Spatafora J.W."/>
            <person name="Henrissat B."/>
            <person name="Nagy L.G."/>
            <person name="Aury J.M."/>
            <person name="Wincker P."/>
            <person name="Grigoriev I.V."/>
            <person name="Bonfante P."/>
            <person name="Martin F.M."/>
        </authorList>
    </citation>
    <scope>NUCLEOTIDE SEQUENCE [LARGE SCALE GENOMIC DNA]</scope>
    <source>
        <strain evidence="2 3">RN42</strain>
    </source>
</reference>
<evidence type="ECO:0000313" key="3">
    <source>
        <dbReference type="Proteomes" id="UP000275078"/>
    </source>
</evidence>
<feature type="region of interest" description="Disordered" evidence="1">
    <location>
        <begin position="29"/>
        <end position="91"/>
    </location>
</feature>